<protein>
    <recommendedName>
        <fullName evidence="1">MOSC domain-containing protein</fullName>
    </recommendedName>
</protein>
<dbReference type="PANTHER" id="PTHR14237">
    <property type="entry name" value="MOLYBDOPTERIN COFACTOR SULFURASE MOSC"/>
    <property type="match status" value="1"/>
</dbReference>
<feature type="domain" description="MOSC" evidence="1">
    <location>
        <begin position="133"/>
        <end position="287"/>
    </location>
</feature>
<dbReference type="PROSITE" id="PS51340">
    <property type="entry name" value="MOSC"/>
    <property type="match status" value="1"/>
</dbReference>
<dbReference type="InterPro" id="IPR011037">
    <property type="entry name" value="Pyrv_Knase-like_insert_dom_sf"/>
</dbReference>
<name>A0A814RMT9_9BILA</name>
<proteinExistence type="predicted"/>
<gene>
    <name evidence="2" type="ORF">IZO911_LOCUS24960</name>
</gene>
<dbReference type="InterPro" id="IPR005302">
    <property type="entry name" value="MoCF_Sase_C"/>
</dbReference>
<dbReference type="Proteomes" id="UP000663860">
    <property type="component" value="Unassembled WGS sequence"/>
</dbReference>
<dbReference type="GO" id="GO:0030170">
    <property type="term" value="F:pyridoxal phosphate binding"/>
    <property type="evidence" value="ECO:0007669"/>
    <property type="project" value="InterPro"/>
</dbReference>
<dbReference type="GO" id="GO:0003824">
    <property type="term" value="F:catalytic activity"/>
    <property type="evidence" value="ECO:0007669"/>
    <property type="project" value="InterPro"/>
</dbReference>
<evidence type="ECO:0000313" key="3">
    <source>
        <dbReference type="Proteomes" id="UP000663860"/>
    </source>
</evidence>
<dbReference type="SUPFAM" id="SSF50800">
    <property type="entry name" value="PK beta-barrel domain-like"/>
    <property type="match status" value="1"/>
</dbReference>
<dbReference type="PANTHER" id="PTHR14237:SF19">
    <property type="entry name" value="MITOCHONDRIAL AMIDOXIME REDUCING COMPONENT 1"/>
    <property type="match status" value="1"/>
</dbReference>
<evidence type="ECO:0000259" key="1">
    <source>
        <dbReference type="PROSITE" id="PS51340"/>
    </source>
</evidence>
<dbReference type="SUPFAM" id="SSF141673">
    <property type="entry name" value="MOSC N-terminal domain-like"/>
    <property type="match status" value="1"/>
</dbReference>
<evidence type="ECO:0000313" key="2">
    <source>
        <dbReference type="EMBL" id="CAF1136120.1"/>
    </source>
</evidence>
<dbReference type="GO" id="GO:0030151">
    <property type="term" value="F:molybdenum ion binding"/>
    <property type="evidence" value="ECO:0007669"/>
    <property type="project" value="InterPro"/>
</dbReference>
<reference evidence="2" key="1">
    <citation type="submission" date="2021-02" db="EMBL/GenBank/DDBJ databases">
        <authorList>
            <person name="Nowell W R."/>
        </authorList>
    </citation>
    <scope>NUCLEOTIDE SEQUENCE</scope>
</reference>
<dbReference type="EMBL" id="CAJNOE010000306">
    <property type="protein sequence ID" value="CAF1136120.1"/>
    <property type="molecule type" value="Genomic_DNA"/>
</dbReference>
<dbReference type="InterPro" id="IPR005303">
    <property type="entry name" value="MOCOS_middle"/>
</dbReference>
<dbReference type="AlphaFoldDB" id="A0A814RMT9"/>
<organism evidence="2 3">
    <name type="scientific">Adineta steineri</name>
    <dbReference type="NCBI Taxonomy" id="433720"/>
    <lineage>
        <taxon>Eukaryota</taxon>
        <taxon>Metazoa</taxon>
        <taxon>Spiralia</taxon>
        <taxon>Gnathifera</taxon>
        <taxon>Rotifera</taxon>
        <taxon>Eurotatoria</taxon>
        <taxon>Bdelloidea</taxon>
        <taxon>Adinetida</taxon>
        <taxon>Adinetidae</taxon>
        <taxon>Adineta</taxon>
    </lineage>
</organism>
<dbReference type="Pfam" id="PF03473">
    <property type="entry name" value="MOSC"/>
    <property type="match status" value="1"/>
</dbReference>
<comment type="caution">
    <text evidence="2">The sequence shown here is derived from an EMBL/GenBank/DDBJ whole genome shotgun (WGS) entry which is preliminary data.</text>
</comment>
<sequence length="303" mass="34910">MSVEQLFIYPIKSCGGIKVEEALVTKYGLALPLNPDIVDRRWMIIKDERFQSQRVRPRMALIQPSFVKDGLCLRAPNMPELYVPVNPLPDEVVHCYCWKYPILGLRYGDHISHWLRTFFETEDDLDLVVFDYKQFEGRQCKNSSDPNSARDGDVSVYHDMGPINLCSTKSLYDLNTRMEKKIKLNNFRPNIFVTNITKPYAEDCWREIEIGKVKLTWIAACIRCLLPTVDQETGIKDPNQEPLKTLKTYRLKPIPYDVSPLFGINMAPTDDNSIGAIIRVGDLVQVKTEELDFWSKNDSVLSN</sequence>
<dbReference type="Pfam" id="PF03476">
    <property type="entry name" value="MOSC_N"/>
    <property type="match status" value="1"/>
</dbReference>
<accession>A0A814RMT9</accession>